<organism evidence="1 3">
    <name type="scientific">Mesoplasma chauliocola</name>
    <dbReference type="NCBI Taxonomy" id="216427"/>
    <lineage>
        <taxon>Bacteria</taxon>
        <taxon>Bacillati</taxon>
        <taxon>Mycoplasmatota</taxon>
        <taxon>Mollicutes</taxon>
        <taxon>Entomoplasmatales</taxon>
        <taxon>Entomoplasmataceae</taxon>
        <taxon>Mesoplasma</taxon>
    </lineage>
</organism>
<dbReference type="EMBL" id="CP023173">
    <property type="protein sequence ID" value="ASZ09064.1"/>
    <property type="molecule type" value="Genomic_DNA"/>
</dbReference>
<dbReference type="KEGG" id="mchc:CK556_02115"/>
<evidence type="ECO:0000313" key="3">
    <source>
        <dbReference type="Proteomes" id="UP000232229"/>
    </source>
</evidence>
<evidence type="ECO:0000313" key="1">
    <source>
        <dbReference type="EMBL" id="ASZ09064.1"/>
    </source>
</evidence>
<dbReference type="Proteomes" id="UP000232229">
    <property type="component" value="Chromosome"/>
</dbReference>
<evidence type="ECO:0000313" key="2">
    <source>
        <dbReference type="EMBL" id="ASZ09150.1"/>
    </source>
</evidence>
<protein>
    <submittedName>
        <fullName evidence="1">Uncharacterized protein</fullName>
    </submittedName>
</protein>
<keyword evidence="3" id="KW-1185">Reference proteome</keyword>
<proteinExistence type="predicted"/>
<sequence>MTEQIKKFFSGHDVETNLEDLIKFKKQLSKNLITEISANKNLLKLGEFRVTISDAEMINSQLNKLINDLEDIINRINL</sequence>
<dbReference type="AlphaFoldDB" id="A0A249SN04"/>
<dbReference type="RefSeq" id="WP_027875669.1">
    <property type="nucleotide sequence ID" value="NZ_CP023173.1"/>
</dbReference>
<name>A0A249SN04_9MOLU</name>
<accession>A0A249SN04</accession>
<dbReference type="KEGG" id="mchc:CK556_01670"/>
<reference evidence="1 3" key="1">
    <citation type="submission" date="2017-08" db="EMBL/GenBank/DDBJ databases">
        <title>Complete Genome Sequence of Mesoplasma chauliocola.</title>
        <authorList>
            <person name="Knight T.F.Jr."/>
            <person name="Citino T."/>
        </authorList>
    </citation>
    <scope>NUCLEOTIDE SEQUENCE [LARGE SCALE GENOMIC DNA]</scope>
    <source>
        <strain evidence="1 3">CHPA-2</strain>
    </source>
</reference>
<gene>
    <name evidence="1" type="ORF">CK556_01670</name>
    <name evidence="2" type="ORF">CK556_02115</name>
</gene>
<dbReference type="EMBL" id="CP023173">
    <property type="protein sequence ID" value="ASZ09150.1"/>
    <property type="molecule type" value="Genomic_DNA"/>
</dbReference>